<feature type="chain" id="PRO_5039054161" description="Lipoprotein" evidence="1">
    <location>
        <begin position="30"/>
        <end position="184"/>
    </location>
</feature>
<protein>
    <recommendedName>
        <fullName evidence="4">Lipoprotein</fullName>
    </recommendedName>
</protein>
<organism evidence="2 3">
    <name type="scientific">Agreia pratensis</name>
    <dbReference type="NCBI Taxonomy" id="150121"/>
    <lineage>
        <taxon>Bacteria</taxon>
        <taxon>Bacillati</taxon>
        <taxon>Actinomycetota</taxon>
        <taxon>Actinomycetes</taxon>
        <taxon>Micrococcales</taxon>
        <taxon>Microbacteriaceae</taxon>
        <taxon>Agreia</taxon>
    </lineage>
</organism>
<evidence type="ECO:0000313" key="3">
    <source>
        <dbReference type="Proteomes" id="UP000193244"/>
    </source>
</evidence>
<accession>A0A1X7I8F2</accession>
<proteinExistence type="predicted"/>
<keyword evidence="1" id="KW-0732">Signal</keyword>
<evidence type="ECO:0000313" key="2">
    <source>
        <dbReference type="EMBL" id="SMG10889.1"/>
    </source>
</evidence>
<dbReference type="PROSITE" id="PS51257">
    <property type="entry name" value="PROKAR_LIPOPROTEIN"/>
    <property type="match status" value="1"/>
</dbReference>
<dbReference type="AlphaFoldDB" id="A0A1X7I8F2"/>
<reference evidence="3" key="1">
    <citation type="submission" date="2017-04" db="EMBL/GenBank/DDBJ databases">
        <authorList>
            <person name="Varghese N."/>
            <person name="Submissions S."/>
        </authorList>
    </citation>
    <scope>NUCLEOTIDE SEQUENCE [LARGE SCALE GENOMIC DNA]</scope>
    <source>
        <strain evidence="3">VKM Ac-2510</strain>
    </source>
</reference>
<sequence length="184" mass="20002">MHPRSRYPRRGLITVSVLAAGLLSLSGCATPTAQDYATDEAARLALVAQENLLALATVSKSDPLPTSEEIRAVFQTDVTSMTGPELRAMNTSSRSLLLYSIDSTTNQQVANVFVMGRGQGGGGWFYESVHSYTCVSFTYERSRPGKLTASEATCPELLVENLTFPLDDKLASFDDLDIEEIVEK</sequence>
<name>A0A1X7I8F2_9MICO</name>
<keyword evidence="3" id="KW-1185">Reference proteome</keyword>
<dbReference type="EMBL" id="FXAY01000001">
    <property type="protein sequence ID" value="SMG10889.1"/>
    <property type="molecule type" value="Genomic_DNA"/>
</dbReference>
<gene>
    <name evidence="2" type="ORF">SAMN06296010_0258</name>
</gene>
<evidence type="ECO:0000256" key="1">
    <source>
        <dbReference type="SAM" id="SignalP"/>
    </source>
</evidence>
<evidence type="ECO:0008006" key="4">
    <source>
        <dbReference type="Google" id="ProtNLM"/>
    </source>
</evidence>
<feature type="signal peptide" evidence="1">
    <location>
        <begin position="1"/>
        <end position="29"/>
    </location>
</feature>
<dbReference type="Proteomes" id="UP000193244">
    <property type="component" value="Unassembled WGS sequence"/>
</dbReference>